<dbReference type="Proteomes" id="UP000623467">
    <property type="component" value="Unassembled WGS sequence"/>
</dbReference>
<feature type="region of interest" description="Disordered" evidence="1">
    <location>
        <begin position="61"/>
        <end position="87"/>
    </location>
</feature>
<reference evidence="3" key="1">
    <citation type="submission" date="2020-05" db="EMBL/GenBank/DDBJ databases">
        <title>Mycena genomes resolve the evolution of fungal bioluminescence.</title>
        <authorList>
            <person name="Tsai I.J."/>
        </authorList>
    </citation>
    <scope>NUCLEOTIDE SEQUENCE</scope>
    <source>
        <strain evidence="3">160909Yilan</strain>
    </source>
</reference>
<proteinExistence type="predicted"/>
<name>A0A8H7D3A1_9AGAR</name>
<organism evidence="3 4">
    <name type="scientific">Mycena sanguinolenta</name>
    <dbReference type="NCBI Taxonomy" id="230812"/>
    <lineage>
        <taxon>Eukaryota</taxon>
        <taxon>Fungi</taxon>
        <taxon>Dikarya</taxon>
        <taxon>Basidiomycota</taxon>
        <taxon>Agaricomycotina</taxon>
        <taxon>Agaricomycetes</taxon>
        <taxon>Agaricomycetidae</taxon>
        <taxon>Agaricales</taxon>
        <taxon>Marasmiineae</taxon>
        <taxon>Mycenaceae</taxon>
        <taxon>Mycena</taxon>
    </lineage>
</organism>
<feature type="region of interest" description="Disordered" evidence="1">
    <location>
        <begin position="261"/>
        <end position="280"/>
    </location>
</feature>
<evidence type="ECO:0000256" key="2">
    <source>
        <dbReference type="SAM" id="Phobius"/>
    </source>
</evidence>
<feature type="transmembrane region" description="Helical" evidence="2">
    <location>
        <begin position="291"/>
        <end position="317"/>
    </location>
</feature>
<keyword evidence="2" id="KW-0812">Transmembrane</keyword>
<feature type="compositionally biased region" description="Low complexity" evidence="1">
    <location>
        <begin position="261"/>
        <end position="275"/>
    </location>
</feature>
<evidence type="ECO:0000256" key="1">
    <source>
        <dbReference type="SAM" id="MobiDB-lite"/>
    </source>
</evidence>
<dbReference type="OrthoDB" id="2278929at2759"/>
<gene>
    <name evidence="3" type="ORF">MSAN_01336100</name>
</gene>
<feature type="compositionally biased region" description="Basic and acidic residues" evidence="1">
    <location>
        <begin position="444"/>
        <end position="468"/>
    </location>
</feature>
<dbReference type="AlphaFoldDB" id="A0A8H7D3A1"/>
<evidence type="ECO:0000313" key="3">
    <source>
        <dbReference type="EMBL" id="KAF7357401.1"/>
    </source>
</evidence>
<feature type="compositionally biased region" description="Basic and acidic residues" evidence="1">
    <location>
        <begin position="423"/>
        <end position="435"/>
    </location>
</feature>
<keyword evidence="4" id="KW-1185">Reference proteome</keyword>
<sequence>MCAEEIPALRTLQSSGTSSLFSSFHSSRAFIYPLTHTRHTRCPGSTLVLYLDADAIPLMPASPSNPPWPERTAESSPPFAGQHASTSKMARQVIADQAAVDAAETQCQIFSGNEVISCFPTADTVVAQHEWATFVWNSNNPDFLQTERVDIYVFHGDSQEQVLVMSNQVNPSGRAGHVSQQVNDTWWGTRGANWDGTNISYPFYWLIARHGESLDDGTLIPQTTFSAVQTTFADSVLATRSSSSATSATSSASQTLVTSVANSSRSSSTTATTSVPVGDIQSNSSTPFPHWAIIVIVLGIVAVVAVCGLMLFGIFFLREREKRDRYPIRQTSPGPSEMVQADEAAPVAAAVAGGLARDTGGKSHDHDRNTSPDPRQFSESDAAIMANAFRAELRQPPRSFDDEEEDADADANDDVEEVTTAPERPDAVRERETLLRRGLASEGADIRSVDSVRGVRVESSNESHDHGRTSPRMSV</sequence>
<feature type="compositionally biased region" description="Basic and acidic residues" evidence="1">
    <location>
        <begin position="359"/>
        <end position="370"/>
    </location>
</feature>
<keyword evidence="2" id="KW-0472">Membrane</keyword>
<dbReference type="EMBL" id="JACAZH010000010">
    <property type="protein sequence ID" value="KAF7357401.1"/>
    <property type="molecule type" value="Genomic_DNA"/>
</dbReference>
<feature type="compositionally biased region" description="Acidic residues" evidence="1">
    <location>
        <begin position="401"/>
        <end position="417"/>
    </location>
</feature>
<feature type="region of interest" description="Disordered" evidence="1">
    <location>
        <begin position="394"/>
        <end position="475"/>
    </location>
</feature>
<accession>A0A8H7D3A1</accession>
<evidence type="ECO:0000313" key="4">
    <source>
        <dbReference type="Proteomes" id="UP000623467"/>
    </source>
</evidence>
<feature type="region of interest" description="Disordered" evidence="1">
    <location>
        <begin position="356"/>
        <end position="378"/>
    </location>
</feature>
<comment type="caution">
    <text evidence="3">The sequence shown here is derived from an EMBL/GenBank/DDBJ whole genome shotgun (WGS) entry which is preliminary data.</text>
</comment>
<protein>
    <submittedName>
        <fullName evidence="3">Uncharacterized protein</fullName>
    </submittedName>
</protein>
<keyword evidence="2" id="KW-1133">Transmembrane helix</keyword>